<proteinExistence type="predicted"/>
<dbReference type="AlphaFoldDB" id="A0A165PJV5"/>
<keyword evidence="1" id="KW-0732">Signal</keyword>
<evidence type="ECO:0000313" key="2">
    <source>
        <dbReference type="EMBL" id="KZW02277.1"/>
    </source>
</evidence>
<organism evidence="2 3">
    <name type="scientific">Exidia glandulosa HHB12029</name>
    <dbReference type="NCBI Taxonomy" id="1314781"/>
    <lineage>
        <taxon>Eukaryota</taxon>
        <taxon>Fungi</taxon>
        <taxon>Dikarya</taxon>
        <taxon>Basidiomycota</taxon>
        <taxon>Agaricomycotina</taxon>
        <taxon>Agaricomycetes</taxon>
        <taxon>Auriculariales</taxon>
        <taxon>Exidiaceae</taxon>
        <taxon>Exidia</taxon>
    </lineage>
</organism>
<protein>
    <recommendedName>
        <fullName evidence="4">F-box domain-containing protein</fullName>
    </recommendedName>
</protein>
<accession>A0A165PJV5</accession>
<evidence type="ECO:0008006" key="4">
    <source>
        <dbReference type="Google" id="ProtNLM"/>
    </source>
</evidence>
<evidence type="ECO:0000256" key="1">
    <source>
        <dbReference type="SAM" id="SignalP"/>
    </source>
</evidence>
<dbReference type="EMBL" id="KV425889">
    <property type="protein sequence ID" value="KZW02277.1"/>
    <property type="molecule type" value="Genomic_DNA"/>
</dbReference>
<keyword evidence="3" id="KW-1185">Reference proteome</keyword>
<sequence length="307" mass="34119">MQSLSSPIFATLPMELVNLVLWHAAHASTPMDLASLARLALVSRHSNGLATPLLYSTIVLDSAPKFKAFQNVLIAKSAAFFARYFQQLSISLPLTSPDERAMQSLIGLGAALSFVQAPLDLLLDMQHVESEIRPWRKLSILRSTLINSSPYPLDPELLSALFMGATHLHFGGQTIHELYLFCGRVFTRSDRFNLTHLSLDADSVALLWDDDARRAWVARLDAYLTLPNLERIVLRIPRCDVARVGSSFLRMLAASIADERVFVHFDSSWDPQGAASFAVDGWKRHVSGLQDLWTSGSPVKDLEEYSA</sequence>
<reference evidence="2 3" key="1">
    <citation type="journal article" date="2016" name="Mol. Biol. Evol.">
        <title>Comparative Genomics of Early-Diverging Mushroom-Forming Fungi Provides Insights into the Origins of Lignocellulose Decay Capabilities.</title>
        <authorList>
            <person name="Nagy L.G."/>
            <person name="Riley R."/>
            <person name="Tritt A."/>
            <person name="Adam C."/>
            <person name="Daum C."/>
            <person name="Floudas D."/>
            <person name="Sun H."/>
            <person name="Yadav J.S."/>
            <person name="Pangilinan J."/>
            <person name="Larsson K.H."/>
            <person name="Matsuura K."/>
            <person name="Barry K."/>
            <person name="Labutti K."/>
            <person name="Kuo R."/>
            <person name="Ohm R.A."/>
            <person name="Bhattacharya S.S."/>
            <person name="Shirouzu T."/>
            <person name="Yoshinaga Y."/>
            <person name="Martin F.M."/>
            <person name="Grigoriev I.V."/>
            <person name="Hibbett D.S."/>
        </authorList>
    </citation>
    <scope>NUCLEOTIDE SEQUENCE [LARGE SCALE GENOMIC DNA]</scope>
    <source>
        <strain evidence="2 3">HHB12029</strain>
    </source>
</reference>
<dbReference type="InParanoid" id="A0A165PJV5"/>
<dbReference type="Proteomes" id="UP000077266">
    <property type="component" value="Unassembled WGS sequence"/>
</dbReference>
<dbReference type="OrthoDB" id="2887155at2759"/>
<feature type="signal peptide" evidence="1">
    <location>
        <begin position="1"/>
        <end position="27"/>
    </location>
</feature>
<evidence type="ECO:0000313" key="3">
    <source>
        <dbReference type="Proteomes" id="UP000077266"/>
    </source>
</evidence>
<feature type="chain" id="PRO_5007864228" description="F-box domain-containing protein" evidence="1">
    <location>
        <begin position="28"/>
        <end position="307"/>
    </location>
</feature>
<name>A0A165PJV5_EXIGL</name>
<gene>
    <name evidence="2" type="ORF">EXIGLDRAFT_735750</name>
</gene>